<evidence type="ECO:0000259" key="1">
    <source>
        <dbReference type="Pfam" id="PF13976"/>
    </source>
</evidence>
<keyword evidence="4" id="KW-1185">Reference proteome</keyword>
<organism evidence="3 4">
    <name type="scientific">Gossypium anomalum</name>
    <dbReference type="NCBI Taxonomy" id="47600"/>
    <lineage>
        <taxon>Eukaryota</taxon>
        <taxon>Viridiplantae</taxon>
        <taxon>Streptophyta</taxon>
        <taxon>Embryophyta</taxon>
        <taxon>Tracheophyta</taxon>
        <taxon>Spermatophyta</taxon>
        <taxon>Magnoliopsida</taxon>
        <taxon>eudicotyledons</taxon>
        <taxon>Gunneridae</taxon>
        <taxon>Pentapetalae</taxon>
        <taxon>rosids</taxon>
        <taxon>malvids</taxon>
        <taxon>Malvales</taxon>
        <taxon>Malvaceae</taxon>
        <taxon>Malvoideae</taxon>
        <taxon>Gossypium</taxon>
    </lineage>
</organism>
<dbReference type="InterPro" id="IPR054722">
    <property type="entry name" value="PolX-like_BBD"/>
</dbReference>
<sequence length="450" mass="50674">MAEDQEIASSSSTNVSKNFTNKKINIQLDEINCPLWKQQVSFALESYGLESYIDGTQAIPLEFVSDDPKILPDLVMCQSTAEIWEVIGQLYSAKTTTKIINLWYSLYFQKKGDQNMRDYLRQLKLIKDNLGIYGEKISDAEHITAILNGLPSEFDSVVTLITTSRQAYDVLALSSMLIDLEARQKSGVVAGLFSVNLVTSQFTSYGAQGYQQPTEGVPDFVGYRGREEATSHLTRDAPSRTNSVPYSGAGKVTVANGQSLLISSTSQSTLLTNNKPLHMKNLIYVPGITKNLMSVSQFSNDNKMYFEFHTTKYFFKDAIFHQVLLQGVEQDGLYKLKVVNTSEFDSVMNVEKINVSVYDVGVSYDIWHRRLGHSSSDVMAQIFCSCKMNVLKNKDVTLCVVRKMGKSHKLPLLHLKTVYTMPLQFIEIDVWGPTLEYSSCFRYYVTFVDA</sequence>
<dbReference type="PANTHER" id="PTHR47481:SF30">
    <property type="entry name" value="CCHC-TYPE DOMAIN-CONTAINING PROTEIN"/>
    <property type="match status" value="1"/>
</dbReference>
<reference evidence="3 4" key="1">
    <citation type="journal article" date="2021" name="bioRxiv">
        <title>The Gossypium anomalum genome as a resource for cotton improvement and evolutionary analysis of hybrid incompatibility.</title>
        <authorList>
            <person name="Grover C.E."/>
            <person name="Yuan D."/>
            <person name="Arick M.A."/>
            <person name="Miller E.R."/>
            <person name="Hu G."/>
            <person name="Peterson D.G."/>
            <person name="Wendel J.F."/>
            <person name="Udall J.A."/>
        </authorList>
    </citation>
    <scope>NUCLEOTIDE SEQUENCE [LARGE SCALE GENOMIC DNA]</scope>
    <source>
        <strain evidence="3">JFW-Udall</strain>
        <tissue evidence="3">Leaf</tissue>
    </source>
</reference>
<dbReference type="EMBL" id="JAHUZN010000013">
    <property type="protein sequence ID" value="KAG8473127.1"/>
    <property type="molecule type" value="Genomic_DNA"/>
</dbReference>
<dbReference type="PANTHER" id="PTHR47481">
    <property type="match status" value="1"/>
</dbReference>
<dbReference type="AlphaFoldDB" id="A0A8J5Y4K3"/>
<feature type="domain" description="GAG-pre-integrase" evidence="1">
    <location>
        <begin position="349"/>
        <end position="407"/>
    </location>
</feature>
<evidence type="ECO:0000313" key="3">
    <source>
        <dbReference type="EMBL" id="KAG8473127.1"/>
    </source>
</evidence>
<gene>
    <name evidence="3" type="ORF">CXB51_035157</name>
</gene>
<evidence type="ECO:0008006" key="5">
    <source>
        <dbReference type="Google" id="ProtNLM"/>
    </source>
</evidence>
<name>A0A8J5Y4K3_9ROSI</name>
<evidence type="ECO:0000313" key="4">
    <source>
        <dbReference type="Proteomes" id="UP000701853"/>
    </source>
</evidence>
<dbReference type="Pfam" id="PF14223">
    <property type="entry name" value="Retrotran_gag_2"/>
    <property type="match status" value="1"/>
</dbReference>
<dbReference type="InterPro" id="IPR025724">
    <property type="entry name" value="GAG-pre-integrase_dom"/>
</dbReference>
<dbReference type="Pfam" id="PF13976">
    <property type="entry name" value="gag_pre-integrs"/>
    <property type="match status" value="1"/>
</dbReference>
<accession>A0A8J5Y4K3</accession>
<protein>
    <recommendedName>
        <fullName evidence="5">GAG-pre-integrase domain-containing protein</fullName>
    </recommendedName>
</protein>
<proteinExistence type="predicted"/>
<dbReference type="OrthoDB" id="1002354at2759"/>
<dbReference type="Proteomes" id="UP000701853">
    <property type="component" value="Chromosome 13"/>
</dbReference>
<evidence type="ECO:0000259" key="2">
    <source>
        <dbReference type="Pfam" id="PF22936"/>
    </source>
</evidence>
<feature type="domain" description="Retrovirus-related Pol polyprotein from transposon TNT 1-94-like beta-barrel" evidence="2">
    <location>
        <begin position="229"/>
        <end position="300"/>
    </location>
</feature>
<dbReference type="Pfam" id="PF22936">
    <property type="entry name" value="Pol_BBD"/>
    <property type="match status" value="1"/>
</dbReference>
<comment type="caution">
    <text evidence="3">The sequence shown here is derived from an EMBL/GenBank/DDBJ whole genome shotgun (WGS) entry which is preliminary data.</text>
</comment>